<name>A0A1W9KU58_9BURK</name>
<proteinExistence type="predicted"/>
<dbReference type="PANTHER" id="PTHR39441">
    <property type="entry name" value="DUF2252 DOMAIN-CONTAINING PROTEIN"/>
    <property type="match status" value="1"/>
</dbReference>
<dbReference type="AlphaFoldDB" id="A0A1W9KU58"/>
<dbReference type="Pfam" id="PF10009">
    <property type="entry name" value="DUF2252"/>
    <property type="match status" value="1"/>
</dbReference>
<evidence type="ECO:0000313" key="2">
    <source>
        <dbReference type="Proteomes" id="UP000192505"/>
    </source>
</evidence>
<sequence>MGDKIDGRWVMRDTPPGLFHVHGHSTLFDKDDDWTQLGGWQPLAMHLLKEYVQSLSPSHRQLLGNFNIQDLAFKVVGVGSVGTRCLALLMTDAQDQPLFLQIKQAVRSVLAPYVPQRKKTAFKHDGQRVVVGQRLMQASSDLFLGTSTGPSGRHFYFRQLRDMKISAEIEAFDLNLLRQYASLCGHVLARAHARAGGHAPQISAYLGKGDAFANALVLYAGDYADQVHRDFETFRAACRTGRLLAQTEADFGADISV</sequence>
<reference evidence="1 2" key="1">
    <citation type="submission" date="2017-01" db="EMBL/GenBank/DDBJ databases">
        <title>Novel large sulfur bacteria in the metagenomes of groundwater-fed chemosynthetic microbial mats in the Lake Huron basin.</title>
        <authorList>
            <person name="Sharrar A.M."/>
            <person name="Flood B.E."/>
            <person name="Bailey J.V."/>
            <person name="Jones D.S."/>
            <person name="Biddanda B."/>
            <person name="Ruberg S.A."/>
            <person name="Marcus D.N."/>
            <person name="Dick G.J."/>
        </authorList>
    </citation>
    <scope>NUCLEOTIDE SEQUENCE [LARGE SCALE GENOMIC DNA]</scope>
    <source>
        <strain evidence="1">A7</strain>
    </source>
</reference>
<evidence type="ECO:0000313" key="1">
    <source>
        <dbReference type="EMBL" id="OQW87929.1"/>
    </source>
</evidence>
<comment type="caution">
    <text evidence="1">The sequence shown here is derived from an EMBL/GenBank/DDBJ whole genome shotgun (WGS) entry which is preliminary data.</text>
</comment>
<protein>
    <recommendedName>
        <fullName evidence="3">DUF2252 domain-containing protein</fullName>
    </recommendedName>
</protein>
<dbReference type="Proteomes" id="UP000192505">
    <property type="component" value="Unassembled WGS sequence"/>
</dbReference>
<accession>A0A1W9KU58</accession>
<dbReference type="InterPro" id="IPR018721">
    <property type="entry name" value="DUF2252"/>
</dbReference>
<dbReference type="EMBL" id="MTEI01000006">
    <property type="protein sequence ID" value="OQW87929.1"/>
    <property type="molecule type" value="Genomic_DNA"/>
</dbReference>
<evidence type="ECO:0008006" key="3">
    <source>
        <dbReference type="Google" id="ProtNLM"/>
    </source>
</evidence>
<dbReference type="PANTHER" id="PTHR39441:SF1">
    <property type="entry name" value="DUF2252 DOMAIN-CONTAINING PROTEIN"/>
    <property type="match status" value="1"/>
</dbReference>
<gene>
    <name evidence="1" type="ORF">BWK72_11630</name>
</gene>
<organism evidence="1 2">
    <name type="scientific">Rhodoferax ferrireducens</name>
    <dbReference type="NCBI Taxonomy" id="192843"/>
    <lineage>
        <taxon>Bacteria</taxon>
        <taxon>Pseudomonadati</taxon>
        <taxon>Pseudomonadota</taxon>
        <taxon>Betaproteobacteria</taxon>
        <taxon>Burkholderiales</taxon>
        <taxon>Comamonadaceae</taxon>
        <taxon>Rhodoferax</taxon>
    </lineage>
</organism>